<feature type="non-terminal residue" evidence="1">
    <location>
        <position position="1"/>
    </location>
</feature>
<proteinExistence type="predicted"/>
<gene>
    <name evidence="1" type="ORF">NEMVEDRAFT_v1g142620</name>
</gene>
<reference evidence="1 2" key="1">
    <citation type="journal article" date="2007" name="Science">
        <title>Sea anemone genome reveals ancestral eumetazoan gene repertoire and genomic organization.</title>
        <authorList>
            <person name="Putnam N.H."/>
            <person name="Srivastava M."/>
            <person name="Hellsten U."/>
            <person name="Dirks B."/>
            <person name="Chapman J."/>
            <person name="Salamov A."/>
            <person name="Terry A."/>
            <person name="Shapiro H."/>
            <person name="Lindquist E."/>
            <person name="Kapitonov V.V."/>
            <person name="Jurka J."/>
            <person name="Genikhovich G."/>
            <person name="Grigoriev I.V."/>
            <person name="Lucas S.M."/>
            <person name="Steele R.E."/>
            <person name="Finnerty J.R."/>
            <person name="Technau U."/>
            <person name="Martindale M.Q."/>
            <person name="Rokhsar D.S."/>
        </authorList>
    </citation>
    <scope>NUCLEOTIDE SEQUENCE [LARGE SCALE GENOMIC DNA]</scope>
    <source>
        <strain evidence="2">CH2 X CH6</strain>
    </source>
</reference>
<accession>A7T243</accession>
<dbReference type="PhylomeDB" id="A7T243"/>
<evidence type="ECO:0000313" key="2">
    <source>
        <dbReference type="Proteomes" id="UP000001593"/>
    </source>
</evidence>
<organism evidence="1 2">
    <name type="scientific">Nematostella vectensis</name>
    <name type="common">Starlet sea anemone</name>
    <dbReference type="NCBI Taxonomy" id="45351"/>
    <lineage>
        <taxon>Eukaryota</taxon>
        <taxon>Metazoa</taxon>
        <taxon>Cnidaria</taxon>
        <taxon>Anthozoa</taxon>
        <taxon>Hexacorallia</taxon>
        <taxon>Actiniaria</taxon>
        <taxon>Edwardsiidae</taxon>
        <taxon>Nematostella</taxon>
    </lineage>
</organism>
<dbReference type="InParanoid" id="A7T243"/>
<sequence>TCTCLNHPLKPCTSKTKPLIPCTPVYSLIHNMHPYDLVVDIFDSYYQPLKPCTPLTNSCFPIHLSTHPQTHLS</sequence>
<dbReference type="HOGENOM" id="CLU_201526_0_0_1"/>
<name>A7T243_NEMVE</name>
<keyword evidence="2" id="KW-1185">Reference proteome</keyword>
<dbReference type="Proteomes" id="UP000001593">
    <property type="component" value="Unassembled WGS sequence"/>
</dbReference>
<protein>
    <submittedName>
        <fullName evidence="1">Uncharacterized protein</fullName>
    </submittedName>
</protein>
<dbReference type="AlphaFoldDB" id="A7T243"/>
<evidence type="ECO:0000313" key="1">
    <source>
        <dbReference type="EMBL" id="EDO29972.1"/>
    </source>
</evidence>
<dbReference type="EMBL" id="DS470199">
    <property type="protein sequence ID" value="EDO29972.1"/>
    <property type="molecule type" value="Genomic_DNA"/>
</dbReference>